<dbReference type="EMBL" id="CAEZVQ010000028">
    <property type="protein sequence ID" value="CAB4631650.1"/>
    <property type="molecule type" value="Genomic_DNA"/>
</dbReference>
<gene>
    <name evidence="2" type="ORF">UFOPK2086_00368</name>
</gene>
<reference evidence="2" key="1">
    <citation type="submission" date="2020-05" db="EMBL/GenBank/DDBJ databases">
        <authorList>
            <person name="Chiriac C."/>
            <person name="Salcher M."/>
            <person name="Ghai R."/>
            <person name="Kavagutti S V."/>
        </authorList>
    </citation>
    <scope>NUCLEOTIDE SEQUENCE</scope>
</reference>
<protein>
    <submittedName>
        <fullName evidence="2">Unannotated protein</fullName>
    </submittedName>
</protein>
<dbReference type="AlphaFoldDB" id="A0A6J6J482"/>
<evidence type="ECO:0000256" key="1">
    <source>
        <dbReference type="SAM" id="MobiDB-lite"/>
    </source>
</evidence>
<evidence type="ECO:0000313" key="2">
    <source>
        <dbReference type="EMBL" id="CAB4631650.1"/>
    </source>
</evidence>
<proteinExistence type="predicted"/>
<sequence>MRWRVVEYTHLPALPLPWTRYRTSRPAHQPKTEPEETSLLPLTP</sequence>
<accession>A0A6J6J482</accession>
<feature type="region of interest" description="Disordered" evidence="1">
    <location>
        <begin position="22"/>
        <end position="44"/>
    </location>
</feature>
<name>A0A6J6J482_9ZZZZ</name>
<organism evidence="2">
    <name type="scientific">freshwater metagenome</name>
    <dbReference type="NCBI Taxonomy" id="449393"/>
    <lineage>
        <taxon>unclassified sequences</taxon>
        <taxon>metagenomes</taxon>
        <taxon>ecological metagenomes</taxon>
    </lineage>
</organism>